<dbReference type="SUPFAM" id="SSF81606">
    <property type="entry name" value="PP2C-like"/>
    <property type="match status" value="1"/>
</dbReference>
<keyword evidence="8 12" id="KW-0904">Protein phosphatase</keyword>
<dbReference type="CDD" id="cd00143">
    <property type="entry name" value="PP2Cc"/>
    <property type="match status" value="1"/>
</dbReference>
<keyword evidence="5" id="KW-0479">Metal-binding</keyword>
<evidence type="ECO:0000256" key="11">
    <source>
        <dbReference type="ARBA" id="ARBA00048336"/>
    </source>
</evidence>
<dbReference type="AlphaFoldDB" id="A0A8K1CP77"/>
<comment type="cofactor">
    <cofactor evidence="1">
        <name>Mn(2+)</name>
        <dbReference type="ChEBI" id="CHEBI:29035"/>
    </cofactor>
</comment>
<evidence type="ECO:0000256" key="2">
    <source>
        <dbReference type="ARBA" id="ARBA00004170"/>
    </source>
</evidence>
<feature type="domain" description="PPM-type phosphatase" evidence="14">
    <location>
        <begin position="63"/>
        <end position="354"/>
    </location>
</feature>
<reference evidence="15" key="1">
    <citation type="submission" date="2019-03" db="EMBL/GenBank/DDBJ databases">
        <title>Long read genome sequence of the mycoparasitic Pythium oligandrum ATCC 38472 isolated from sugarbeet rhizosphere.</title>
        <authorList>
            <person name="Gaulin E."/>
        </authorList>
    </citation>
    <scope>NUCLEOTIDE SEQUENCE</scope>
    <source>
        <strain evidence="15">ATCC 38472_TT</strain>
    </source>
</reference>
<dbReference type="InterPro" id="IPR015655">
    <property type="entry name" value="PP2C"/>
</dbReference>
<keyword evidence="9" id="KW-0464">Manganese</keyword>
<sequence length="368" mass="40760">MMMESHKMRFLDLQGRRLSTNTRAISAQKASTDNNRTEDVCCSKCTKAGMEWDKYKPSPVVKDYAAVSTQNSKFRKYMEDECVALPKYQVFHGDPALNCFFGVYDGHGGGFCSKYAASNFHHRLAAVLNGKVGTSRQRESELSNQSAPTSSSSTELSDAENNQVLSGEDIENGYAEAFAALDQELEEFDEASNSGSTAVTCLIRKSKDRTTFHVANVGDSRAILYSGGVTTRLSVDHKATNEDEAKRIRDNNGIIFNKRVGGIISVTRALGQIDEKEFIIAQPYTTSHEVRDGDAFLVLASDGISDVFKDEELTEYVLTRLNRGEKAITICKRLLDEAKNLGAMDNMTVVLICLSGDPPQRHRHDEEH</sequence>
<dbReference type="PANTHER" id="PTHR13832:SF803">
    <property type="entry name" value="PROTEIN PHOSPHATASE 1G"/>
    <property type="match status" value="1"/>
</dbReference>
<name>A0A8K1CP77_PYTOL</name>
<evidence type="ECO:0000256" key="9">
    <source>
        <dbReference type="ARBA" id="ARBA00023211"/>
    </source>
</evidence>
<feature type="region of interest" description="Disordered" evidence="13">
    <location>
        <begin position="135"/>
        <end position="161"/>
    </location>
</feature>
<comment type="caution">
    <text evidence="15">The sequence shown here is derived from an EMBL/GenBank/DDBJ whole genome shotgun (WGS) entry which is preliminary data.</text>
</comment>
<evidence type="ECO:0000256" key="5">
    <source>
        <dbReference type="ARBA" id="ARBA00022723"/>
    </source>
</evidence>
<organism evidence="15 16">
    <name type="scientific">Pythium oligandrum</name>
    <name type="common">Mycoparasitic fungus</name>
    <dbReference type="NCBI Taxonomy" id="41045"/>
    <lineage>
        <taxon>Eukaryota</taxon>
        <taxon>Sar</taxon>
        <taxon>Stramenopiles</taxon>
        <taxon>Oomycota</taxon>
        <taxon>Peronosporomycetes</taxon>
        <taxon>Pythiales</taxon>
        <taxon>Pythiaceae</taxon>
        <taxon>Pythium</taxon>
    </lineage>
</organism>
<accession>A0A8K1CP77</accession>
<evidence type="ECO:0000256" key="4">
    <source>
        <dbReference type="ARBA" id="ARBA00013081"/>
    </source>
</evidence>
<evidence type="ECO:0000259" key="14">
    <source>
        <dbReference type="PROSITE" id="PS51746"/>
    </source>
</evidence>
<keyword evidence="16" id="KW-1185">Reference proteome</keyword>
<dbReference type="SMART" id="SM00331">
    <property type="entry name" value="PP2C_SIG"/>
    <property type="match status" value="1"/>
</dbReference>
<comment type="catalytic activity">
    <reaction evidence="11">
        <text>O-phospho-L-threonyl-[protein] + H2O = L-threonyl-[protein] + phosphate</text>
        <dbReference type="Rhea" id="RHEA:47004"/>
        <dbReference type="Rhea" id="RHEA-COMP:11060"/>
        <dbReference type="Rhea" id="RHEA-COMP:11605"/>
        <dbReference type="ChEBI" id="CHEBI:15377"/>
        <dbReference type="ChEBI" id="CHEBI:30013"/>
        <dbReference type="ChEBI" id="CHEBI:43474"/>
        <dbReference type="ChEBI" id="CHEBI:61977"/>
        <dbReference type="EC" id="3.1.3.16"/>
    </reaction>
</comment>
<evidence type="ECO:0000256" key="1">
    <source>
        <dbReference type="ARBA" id="ARBA00001936"/>
    </source>
</evidence>
<evidence type="ECO:0000256" key="7">
    <source>
        <dbReference type="ARBA" id="ARBA00022842"/>
    </source>
</evidence>
<proteinExistence type="inferred from homology"/>
<dbReference type="SMART" id="SM00332">
    <property type="entry name" value="PP2Cc"/>
    <property type="match status" value="1"/>
</dbReference>
<evidence type="ECO:0000313" key="16">
    <source>
        <dbReference type="Proteomes" id="UP000794436"/>
    </source>
</evidence>
<dbReference type="PANTHER" id="PTHR13832">
    <property type="entry name" value="PROTEIN PHOSPHATASE 2C"/>
    <property type="match status" value="1"/>
</dbReference>
<dbReference type="OrthoDB" id="10264738at2759"/>
<evidence type="ECO:0000256" key="6">
    <source>
        <dbReference type="ARBA" id="ARBA00022801"/>
    </source>
</evidence>
<protein>
    <recommendedName>
        <fullName evidence="4">protein-serine/threonine phosphatase</fullName>
        <ecNumber evidence="4">3.1.3.16</ecNumber>
    </recommendedName>
</protein>
<dbReference type="Pfam" id="PF00481">
    <property type="entry name" value="PP2C"/>
    <property type="match status" value="1"/>
</dbReference>
<dbReference type="GO" id="GO:0016020">
    <property type="term" value="C:membrane"/>
    <property type="evidence" value="ECO:0007669"/>
    <property type="project" value="UniProtKB-SubCell"/>
</dbReference>
<keyword evidence="7" id="KW-0460">Magnesium</keyword>
<dbReference type="Gene3D" id="3.60.40.10">
    <property type="entry name" value="PPM-type phosphatase domain"/>
    <property type="match status" value="1"/>
</dbReference>
<evidence type="ECO:0000256" key="3">
    <source>
        <dbReference type="ARBA" id="ARBA00006702"/>
    </source>
</evidence>
<keyword evidence="6 12" id="KW-0378">Hydrolase</keyword>
<comment type="catalytic activity">
    <reaction evidence="10">
        <text>O-phospho-L-seryl-[protein] + H2O = L-seryl-[protein] + phosphate</text>
        <dbReference type="Rhea" id="RHEA:20629"/>
        <dbReference type="Rhea" id="RHEA-COMP:9863"/>
        <dbReference type="Rhea" id="RHEA-COMP:11604"/>
        <dbReference type="ChEBI" id="CHEBI:15377"/>
        <dbReference type="ChEBI" id="CHEBI:29999"/>
        <dbReference type="ChEBI" id="CHEBI:43474"/>
        <dbReference type="ChEBI" id="CHEBI:83421"/>
        <dbReference type="EC" id="3.1.3.16"/>
    </reaction>
</comment>
<dbReference type="Proteomes" id="UP000794436">
    <property type="component" value="Unassembled WGS sequence"/>
</dbReference>
<dbReference type="InterPro" id="IPR036457">
    <property type="entry name" value="PPM-type-like_dom_sf"/>
</dbReference>
<evidence type="ECO:0000256" key="13">
    <source>
        <dbReference type="SAM" id="MobiDB-lite"/>
    </source>
</evidence>
<gene>
    <name evidence="15" type="ORF">Poli38472_004263</name>
</gene>
<dbReference type="GO" id="GO:0004722">
    <property type="term" value="F:protein serine/threonine phosphatase activity"/>
    <property type="evidence" value="ECO:0007669"/>
    <property type="project" value="UniProtKB-EC"/>
</dbReference>
<evidence type="ECO:0000313" key="15">
    <source>
        <dbReference type="EMBL" id="TMW66498.1"/>
    </source>
</evidence>
<comment type="similarity">
    <text evidence="3 12">Belongs to the PP2C family.</text>
</comment>
<comment type="subcellular location">
    <subcellularLocation>
        <location evidence="2">Membrane</location>
        <topology evidence="2">Peripheral membrane protein</topology>
    </subcellularLocation>
</comment>
<evidence type="ECO:0000256" key="10">
    <source>
        <dbReference type="ARBA" id="ARBA00047761"/>
    </source>
</evidence>
<dbReference type="EMBL" id="SPLM01000036">
    <property type="protein sequence ID" value="TMW66498.1"/>
    <property type="molecule type" value="Genomic_DNA"/>
</dbReference>
<evidence type="ECO:0000256" key="12">
    <source>
        <dbReference type="RuleBase" id="RU003465"/>
    </source>
</evidence>
<dbReference type="InterPro" id="IPR001932">
    <property type="entry name" value="PPM-type_phosphatase-like_dom"/>
</dbReference>
<dbReference type="GO" id="GO:0046872">
    <property type="term" value="F:metal ion binding"/>
    <property type="evidence" value="ECO:0007669"/>
    <property type="project" value="UniProtKB-KW"/>
</dbReference>
<dbReference type="PROSITE" id="PS01032">
    <property type="entry name" value="PPM_1"/>
    <property type="match status" value="1"/>
</dbReference>
<dbReference type="EC" id="3.1.3.16" evidence="4"/>
<dbReference type="InterPro" id="IPR000222">
    <property type="entry name" value="PP2C_BS"/>
</dbReference>
<feature type="compositionally biased region" description="Low complexity" evidence="13">
    <location>
        <begin position="142"/>
        <end position="161"/>
    </location>
</feature>
<evidence type="ECO:0000256" key="8">
    <source>
        <dbReference type="ARBA" id="ARBA00022912"/>
    </source>
</evidence>
<dbReference type="PROSITE" id="PS51746">
    <property type="entry name" value="PPM_2"/>
    <property type="match status" value="1"/>
</dbReference>